<feature type="domain" description="Glycosyltransferase subfamily 4-like N-terminal" evidence="2">
    <location>
        <begin position="25"/>
        <end position="170"/>
    </location>
</feature>
<dbReference type="InterPro" id="IPR001296">
    <property type="entry name" value="Glyco_trans_1"/>
</dbReference>
<dbReference type="AlphaFoldDB" id="A0A3L7YZ51"/>
<organism evidence="3 4">
    <name type="scientific">Bacteroides acidifaciens</name>
    <dbReference type="NCBI Taxonomy" id="85831"/>
    <lineage>
        <taxon>Bacteria</taxon>
        <taxon>Pseudomonadati</taxon>
        <taxon>Bacteroidota</taxon>
        <taxon>Bacteroidia</taxon>
        <taxon>Bacteroidales</taxon>
        <taxon>Bacteroidaceae</taxon>
        <taxon>Bacteroides</taxon>
    </lineage>
</organism>
<keyword evidence="3" id="KW-0808">Transferase</keyword>
<protein>
    <submittedName>
        <fullName evidence="3">Glycosyltransferase family 1 protein</fullName>
    </submittedName>
</protein>
<dbReference type="GeneID" id="93049337"/>
<comment type="caution">
    <text evidence="3">The sequence shown here is derived from an EMBL/GenBank/DDBJ whole genome shotgun (WGS) entry which is preliminary data.</text>
</comment>
<dbReference type="PANTHER" id="PTHR45947">
    <property type="entry name" value="SULFOQUINOVOSYL TRANSFERASE SQD2"/>
    <property type="match status" value="1"/>
</dbReference>
<evidence type="ECO:0000259" key="2">
    <source>
        <dbReference type="Pfam" id="PF13439"/>
    </source>
</evidence>
<gene>
    <name evidence="3" type="ORF">D7Y07_10095</name>
</gene>
<dbReference type="InterPro" id="IPR028098">
    <property type="entry name" value="Glyco_trans_4-like_N"/>
</dbReference>
<dbReference type="CDD" id="cd03808">
    <property type="entry name" value="GT4_CapM-like"/>
    <property type="match status" value="1"/>
</dbReference>
<accession>A0A3L7YZ51</accession>
<dbReference type="Gene3D" id="3.40.50.2000">
    <property type="entry name" value="Glycogen Phosphorylase B"/>
    <property type="match status" value="2"/>
</dbReference>
<feature type="domain" description="Glycosyl transferase family 1" evidence="1">
    <location>
        <begin position="200"/>
        <end position="349"/>
    </location>
</feature>
<evidence type="ECO:0000313" key="3">
    <source>
        <dbReference type="EMBL" id="RLT80091.1"/>
    </source>
</evidence>
<sequence length="387" mass="42884">MKKALVLASVASMIDQFNMPNIRLMIELGYKVDVACNFVEGSTCSDEKVAALKCTLAKMGVECHQVDFARNVLKVGQNLRAYRQTRHLVKENDYDLIHSHSPIGGLLSRIAARDMRGKGTKVIYTAHGFHFFKGASLQNWLIFYPIEKFSSRWTDVLVTITYEDYKLAQEKMYAKEVVYVPGVGINTKAFNPAADYAEVRAAKRKELGIGDGDILMLSVGELNRNKNHEVVLHAMASLGDKRLKYVIAGRGVLKEHLEQLATELGINDQLQLLGFRTDVRELFKAADVFAHPSYREGLSVAVMEAMASGLPVLCSRIRGNTDLIDEGEGGFMFSPAKSDEVTIALSKIMVAKDLKAGGAYNIEKAKSLDVGAVMEIMRELYNPVNVL</sequence>
<evidence type="ECO:0000313" key="4">
    <source>
        <dbReference type="Proteomes" id="UP000267159"/>
    </source>
</evidence>
<dbReference type="InterPro" id="IPR050194">
    <property type="entry name" value="Glycosyltransferase_grp1"/>
</dbReference>
<dbReference type="GO" id="GO:0016757">
    <property type="term" value="F:glycosyltransferase activity"/>
    <property type="evidence" value="ECO:0007669"/>
    <property type="project" value="InterPro"/>
</dbReference>
<dbReference type="Pfam" id="PF13439">
    <property type="entry name" value="Glyco_transf_4"/>
    <property type="match status" value="1"/>
</dbReference>
<dbReference type="RefSeq" id="WP_121767055.1">
    <property type="nucleotide sequence ID" value="NZ_CABIXU010000043.1"/>
</dbReference>
<proteinExistence type="predicted"/>
<reference evidence="3 4" key="1">
    <citation type="submission" date="2018-09" db="EMBL/GenBank/DDBJ databases">
        <title>Murine metabolic-syndrome-specific gut microbial biobank.</title>
        <authorList>
            <person name="Liu C."/>
        </authorList>
    </citation>
    <scope>NUCLEOTIDE SEQUENCE [LARGE SCALE GENOMIC DNA]</scope>
    <source>
        <strain evidence="3 4">0.1X-D8-26</strain>
    </source>
</reference>
<dbReference type="Pfam" id="PF00534">
    <property type="entry name" value="Glycos_transf_1"/>
    <property type="match status" value="1"/>
</dbReference>
<name>A0A3L7YZ51_9BACE</name>
<dbReference type="EMBL" id="RAZM01000027">
    <property type="protein sequence ID" value="RLT80091.1"/>
    <property type="molecule type" value="Genomic_DNA"/>
</dbReference>
<dbReference type="Proteomes" id="UP000267159">
    <property type="component" value="Unassembled WGS sequence"/>
</dbReference>
<dbReference type="PANTHER" id="PTHR45947:SF3">
    <property type="entry name" value="SULFOQUINOVOSYL TRANSFERASE SQD2"/>
    <property type="match status" value="1"/>
</dbReference>
<evidence type="ECO:0000259" key="1">
    <source>
        <dbReference type="Pfam" id="PF00534"/>
    </source>
</evidence>
<dbReference type="SUPFAM" id="SSF53756">
    <property type="entry name" value="UDP-Glycosyltransferase/glycogen phosphorylase"/>
    <property type="match status" value="1"/>
</dbReference>
<dbReference type="STRING" id="1235814.GCA_000613385_00551"/>